<accession>A0A9W9DXE6</accession>
<comment type="caution">
    <text evidence="1">The sequence shown here is derived from an EMBL/GenBank/DDBJ whole genome shotgun (WGS) entry which is preliminary data.</text>
</comment>
<dbReference type="Proteomes" id="UP001150266">
    <property type="component" value="Unassembled WGS sequence"/>
</dbReference>
<dbReference type="AlphaFoldDB" id="A0A9W9DXE6"/>
<dbReference type="OrthoDB" id="2800503at2759"/>
<sequence>MSEKSPPPPSSSSPPLMQHQDLQRAKALLKKSRWTVDGPNGMHEILSKIIEFVKSNMRTIVGATNTSKKREWEKARAVGLVLKEHFTLLQEDKMVVEVLDRRFESKLDDLVGQATSLKFSNDSAVAQIISEKFQEGLKDSICKMMQEIDVSWKAAEEVMDRCEWMMKEAKERIGEMGGKMDKLVIDIVGVEGERKKMYENWDMVNGNLKSAVNSQGEIQLNFAAALQVGAAKKAEKVASEAAGSVLQAPHAQVIR</sequence>
<protein>
    <submittedName>
        <fullName evidence="1">Uncharacterized protein</fullName>
    </submittedName>
</protein>
<organism evidence="1 2">
    <name type="scientific">Lentinula aciculospora</name>
    <dbReference type="NCBI Taxonomy" id="153920"/>
    <lineage>
        <taxon>Eukaryota</taxon>
        <taxon>Fungi</taxon>
        <taxon>Dikarya</taxon>
        <taxon>Basidiomycota</taxon>
        <taxon>Agaricomycotina</taxon>
        <taxon>Agaricomycetes</taxon>
        <taxon>Agaricomycetidae</taxon>
        <taxon>Agaricales</taxon>
        <taxon>Marasmiineae</taxon>
        <taxon>Omphalotaceae</taxon>
        <taxon>Lentinula</taxon>
    </lineage>
</organism>
<gene>
    <name evidence="1" type="ORF">J3R30DRAFT_3399799</name>
</gene>
<dbReference type="EMBL" id="JAOTPV010000001">
    <property type="protein sequence ID" value="KAJ4490464.1"/>
    <property type="molecule type" value="Genomic_DNA"/>
</dbReference>
<keyword evidence="2" id="KW-1185">Reference proteome</keyword>
<evidence type="ECO:0000313" key="2">
    <source>
        <dbReference type="Proteomes" id="UP001150266"/>
    </source>
</evidence>
<proteinExistence type="predicted"/>
<name>A0A9W9DXE6_9AGAR</name>
<evidence type="ECO:0000313" key="1">
    <source>
        <dbReference type="EMBL" id="KAJ4490464.1"/>
    </source>
</evidence>
<reference evidence="1" key="1">
    <citation type="submission" date="2022-08" db="EMBL/GenBank/DDBJ databases">
        <title>A Global Phylogenomic Analysis of the Shiitake Genus Lentinula.</title>
        <authorList>
            <consortium name="DOE Joint Genome Institute"/>
            <person name="Sierra-Patev S."/>
            <person name="Min B."/>
            <person name="Naranjo-Ortiz M."/>
            <person name="Looney B."/>
            <person name="Konkel Z."/>
            <person name="Slot J.C."/>
            <person name="Sakamoto Y."/>
            <person name="Steenwyk J.L."/>
            <person name="Rokas A."/>
            <person name="Carro J."/>
            <person name="Camarero S."/>
            <person name="Ferreira P."/>
            <person name="Molpeceres G."/>
            <person name="Ruiz-Duenas F.J."/>
            <person name="Serrano A."/>
            <person name="Henrissat B."/>
            <person name="Drula E."/>
            <person name="Hughes K.W."/>
            <person name="Mata J.L."/>
            <person name="Ishikawa N.K."/>
            <person name="Vargas-Isla R."/>
            <person name="Ushijima S."/>
            <person name="Smith C.A."/>
            <person name="Ahrendt S."/>
            <person name="Andreopoulos W."/>
            <person name="He G."/>
            <person name="Labutti K."/>
            <person name="Lipzen A."/>
            <person name="Ng V."/>
            <person name="Riley R."/>
            <person name="Sandor L."/>
            <person name="Barry K."/>
            <person name="Martinez A.T."/>
            <person name="Xiao Y."/>
            <person name="Gibbons J.G."/>
            <person name="Terashima K."/>
            <person name="Grigoriev I.V."/>
            <person name="Hibbett D.S."/>
        </authorList>
    </citation>
    <scope>NUCLEOTIDE SEQUENCE</scope>
    <source>
        <strain evidence="1">JLM2183</strain>
    </source>
</reference>